<gene>
    <name evidence="13" type="ORF">NDN08_007499</name>
</gene>
<dbReference type="SUPFAM" id="SSF51735">
    <property type="entry name" value="NAD(P)-binding Rossmann-fold domains"/>
    <property type="match status" value="1"/>
</dbReference>
<accession>A0AAV8V1Z0</accession>
<sequence length="484" mass="52321">MVLFLGGGLFCGFRSGRMSESNKSVQVSPSAPVKITGPTGGGIYSTSPPIYASPNSFPTNLTLGGVDEHSIDDLSDSIAYSFPKSKIKVLLLENISATAVKLFERQSFSVETIPKALSVEELKEKIKDVHVLGIRSKTKVTAEVLDAAKRLLCVGCFCIGTDQVDLDYAQGIGIPVFNSPFANTRSVAELVTSEIIALSRQYPDRSMELHCGQWNKVSKGCWEVRGKTLGIVGYGHIGTQVAVLAESFGMHVIYYDIIPKLPLGNSQKCETLEELLEEADFVTLHVPKAVETVNLIGERQLAMMKKGSYLINASRGTVVDLSALAKALNRGHVAGAAVDVFEKEPEKNGPGFQHPLQGCPNTILTPHIGGSTVEAQANIGEEVANALIKLVNHGATINAVNFPNLELPYHAECHRILNIHVNKAGVLRDINDIFARCDTNVRAELLGTTAAIGYLVVDVEKKTSDETKKLISELPASIRTRILY</sequence>
<dbReference type="SUPFAM" id="SSF52283">
    <property type="entry name" value="Formate/glycerate dehydrogenase catalytic domain-like"/>
    <property type="match status" value="1"/>
</dbReference>
<dbReference type="GO" id="GO:0051287">
    <property type="term" value="F:NAD binding"/>
    <property type="evidence" value="ECO:0007669"/>
    <property type="project" value="InterPro"/>
</dbReference>
<dbReference type="PROSITE" id="PS51671">
    <property type="entry name" value="ACT"/>
    <property type="match status" value="1"/>
</dbReference>
<dbReference type="InterPro" id="IPR006140">
    <property type="entry name" value="D-isomer_DH_NAD-bd"/>
</dbReference>
<dbReference type="InterPro" id="IPR050418">
    <property type="entry name" value="D-iso_2-hydroxyacid_DH_PdxB"/>
</dbReference>
<name>A0AAV8V1Z0_9RHOD</name>
<dbReference type="AlphaFoldDB" id="A0AAV8V1Z0"/>
<evidence type="ECO:0000256" key="8">
    <source>
        <dbReference type="ARBA" id="ARBA00030455"/>
    </source>
</evidence>
<dbReference type="Gene3D" id="3.30.70.260">
    <property type="match status" value="1"/>
</dbReference>
<dbReference type="PANTHER" id="PTHR43761:SF1">
    <property type="entry name" value="D-ISOMER SPECIFIC 2-HYDROXYACID DEHYDROGENASE CATALYTIC DOMAIN-CONTAINING PROTEIN-RELATED"/>
    <property type="match status" value="1"/>
</dbReference>
<dbReference type="EC" id="1.1.1.95" evidence="5"/>
<organism evidence="13 14">
    <name type="scientific">Rhodosorus marinus</name>
    <dbReference type="NCBI Taxonomy" id="101924"/>
    <lineage>
        <taxon>Eukaryota</taxon>
        <taxon>Rhodophyta</taxon>
        <taxon>Stylonematophyceae</taxon>
        <taxon>Stylonematales</taxon>
        <taxon>Stylonemataceae</taxon>
        <taxon>Rhodosorus</taxon>
    </lineage>
</organism>
<dbReference type="GO" id="GO:0047545">
    <property type="term" value="F:(S)-2-hydroxyglutarate dehydrogenase activity"/>
    <property type="evidence" value="ECO:0007669"/>
    <property type="project" value="UniProtKB-ARBA"/>
</dbReference>
<dbReference type="InterPro" id="IPR054480">
    <property type="entry name" value="AHAS_small-like_ACT"/>
</dbReference>
<evidence type="ECO:0000256" key="1">
    <source>
        <dbReference type="ARBA" id="ARBA00003800"/>
    </source>
</evidence>
<dbReference type="PANTHER" id="PTHR43761">
    <property type="entry name" value="D-ISOMER SPECIFIC 2-HYDROXYACID DEHYDROGENASE FAMILY PROTEIN (AFU_ORTHOLOGUE AFUA_1G13630)"/>
    <property type="match status" value="1"/>
</dbReference>
<dbReference type="CDD" id="cd12176">
    <property type="entry name" value="PGDH_3"/>
    <property type="match status" value="1"/>
</dbReference>
<dbReference type="PROSITE" id="PS00670">
    <property type="entry name" value="D_2_HYDROXYACID_DH_2"/>
    <property type="match status" value="1"/>
</dbReference>
<evidence type="ECO:0000256" key="9">
    <source>
        <dbReference type="ARBA" id="ARBA00048126"/>
    </source>
</evidence>
<dbReference type="Gene3D" id="3.40.50.720">
    <property type="entry name" value="NAD(P)-binding Rossmann-like Domain"/>
    <property type="match status" value="2"/>
</dbReference>
<evidence type="ECO:0000256" key="7">
    <source>
        <dbReference type="ARBA" id="ARBA00023027"/>
    </source>
</evidence>
<dbReference type="InterPro" id="IPR006139">
    <property type="entry name" value="D-isomer_2_OHA_DH_cat_dom"/>
</dbReference>
<evidence type="ECO:0000256" key="5">
    <source>
        <dbReference type="ARBA" id="ARBA00013143"/>
    </source>
</evidence>
<dbReference type="EC" id="1.1.1.399" evidence="4"/>
<proteinExistence type="inferred from homology"/>
<dbReference type="InterPro" id="IPR002912">
    <property type="entry name" value="ACT_dom"/>
</dbReference>
<evidence type="ECO:0000313" key="14">
    <source>
        <dbReference type="Proteomes" id="UP001157974"/>
    </source>
</evidence>
<dbReference type="FunFam" id="3.40.50.720:FF:000041">
    <property type="entry name" value="D-3-phosphoglycerate dehydrogenase"/>
    <property type="match status" value="1"/>
</dbReference>
<comment type="similarity">
    <text evidence="3 11">Belongs to the D-isomer specific 2-hydroxyacid dehydrogenase family.</text>
</comment>
<dbReference type="InterPro" id="IPR036291">
    <property type="entry name" value="NAD(P)-bd_dom_sf"/>
</dbReference>
<dbReference type="EMBL" id="JAMWBK010000002">
    <property type="protein sequence ID" value="KAJ8907387.1"/>
    <property type="molecule type" value="Genomic_DNA"/>
</dbReference>
<keyword evidence="7" id="KW-0520">NAD</keyword>
<dbReference type="PROSITE" id="PS00671">
    <property type="entry name" value="D_2_HYDROXYACID_DH_3"/>
    <property type="match status" value="1"/>
</dbReference>
<dbReference type="Pfam" id="PF02826">
    <property type="entry name" value="2-Hacid_dh_C"/>
    <property type="match status" value="1"/>
</dbReference>
<dbReference type="Pfam" id="PF00389">
    <property type="entry name" value="2-Hacid_dh"/>
    <property type="match status" value="1"/>
</dbReference>
<keyword evidence="6 11" id="KW-0560">Oxidoreductase</keyword>
<reference evidence="13 14" key="1">
    <citation type="journal article" date="2023" name="Nat. Commun.">
        <title>Origin of minicircular mitochondrial genomes in red algae.</title>
        <authorList>
            <person name="Lee Y."/>
            <person name="Cho C.H."/>
            <person name="Lee Y.M."/>
            <person name="Park S.I."/>
            <person name="Yang J.H."/>
            <person name="West J.A."/>
            <person name="Bhattacharya D."/>
            <person name="Yoon H.S."/>
        </authorList>
    </citation>
    <scope>NUCLEOTIDE SEQUENCE [LARGE SCALE GENOMIC DNA]</scope>
    <source>
        <strain evidence="13 14">CCMP1338</strain>
        <tissue evidence="13">Whole cell</tissue>
    </source>
</reference>
<comment type="catalytic activity">
    <reaction evidence="10">
        <text>(2R)-3-phosphoglycerate + NAD(+) = 3-phosphooxypyruvate + NADH + H(+)</text>
        <dbReference type="Rhea" id="RHEA:12641"/>
        <dbReference type="ChEBI" id="CHEBI:15378"/>
        <dbReference type="ChEBI" id="CHEBI:18110"/>
        <dbReference type="ChEBI" id="CHEBI:57540"/>
        <dbReference type="ChEBI" id="CHEBI:57945"/>
        <dbReference type="ChEBI" id="CHEBI:58272"/>
        <dbReference type="EC" id="1.1.1.95"/>
    </reaction>
</comment>
<comment type="caution">
    <text evidence="13">The sequence shown here is derived from an EMBL/GenBank/DDBJ whole genome shotgun (WGS) entry which is preliminary data.</text>
</comment>
<dbReference type="PROSITE" id="PS00065">
    <property type="entry name" value="D_2_HYDROXYACID_DH_1"/>
    <property type="match status" value="1"/>
</dbReference>
<feature type="domain" description="ACT" evidence="12">
    <location>
        <begin position="415"/>
        <end position="484"/>
    </location>
</feature>
<dbReference type="GO" id="GO:0004617">
    <property type="term" value="F:phosphoglycerate dehydrogenase activity"/>
    <property type="evidence" value="ECO:0007669"/>
    <property type="project" value="UniProtKB-EC"/>
</dbReference>
<comment type="pathway">
    <text evidence="2">Amino-acid biosynthesis; L-serine biosynthesis; L-serine from 3-phospho-D-glycerate: step 1/3.</text>
</comment>
<dbReference type="InterPro" id="IPR029752">
    <property type="entry name" value="D-isomer_DH_CS1"/>
</dbReference>
<evidence type="ECO:0000256" key="11">
    <source>
        <dbReference type="RuleBase" id="RU003719"/>
    </source>
</evidence>
<evidence type="ECO:0000256" key="10">
    <source>
        <dbReference type="ARBA" id="ARBA00048731"/>
    </source>
</evidence>
<keyword evidence="14" id="KW-1185">Reference proteome</keyword>
<comment type="function">
    <text evidence="1">Catalyzes the reversible oxidation of 3-phospho-D-glycerate to 3-phosphonooxypyruvate, the first step of the phosphorylated L-serine biosynthesis pathway. Also catalyzes the reversible oxidation of 2-hydroxyglutarate to 2-oxoglutarate.</text>
</comment>
<evidence type="ECO:0000256" key="2">
    <source>
        <dbReference type="ARBA" id="ARBA00005216"/>
    </source>
</evidence>
<evidence type="ECO:0000313" key="13">
    <source>
        <dbReference type="EMBL" id="KAJ8907387.1"/>
    </source>
</evidence>
<evidence type="ECO:0000259" key="12">
    <source>
        <dbReference type="PROSITE" id="PS51671"/>
    </source>
</evidence>
<evidence type="ECO:0000256" key="6">
    <source>
        <dbReference type="ARBA" id="ARBA00023002"/>
    </source>
</evidence>
<dbReference type="InterPro" id="IPR029753">
    <property type="entry name" value="D-isomer_DH_CS"/>
</dbReference>
<evidence type="ECO:0000256" key="3">
    <source>
        <dbReference type="ARBA" id="ARBA00005854"/>
    </source>
</evidence>
<protein>
    <recommendedName>
        <fullName evidence="8">2-oxoglutarate reductase</fullName>
        <ecNumber evidence="4">1.1.1.399</ecNumber>
        <ecNumber evidence="5">1.1.1.95</ecNumber>
    </recommendedName>
</protein>
<dbReference type="SUPFAM" id="SSF55021">
    <property type="entry name" value="ACT-like"/>
    <property type="match status" value="1"/>
</dbReference>
<dbReference type="Proteomes" id="UP001157974">
    <property type="component" value="Unassembled WGS sequence"/>
</dbReference>
<dbReference type="GO" id="GO:0006564">
    <property type="term" value="P:L-serine biosynthetic process"/>
    <property type="evidence" value="ECO:0007669"/>
    <property type="project" value="UniProtKB-ARBA"/>
</dbReference>
<dbReference type="InterPro" id="IPR045865">
    <property type="entry name" value="ACT-like_dom_sf"/>
</dbReference>
<dbReference type="NCBIfam" id="NF008759">
    <property type="entry name" value="PRK11790.1"/>
    <property type="match status" value="1"/>
</dbReference>
<dbReference type="Pfam" id="PF22629">
    <property type="entry name" value="ACT_AHAS_ss"/>
    <property type="match status" value="1"/>
</dbReference>
<evidence type="ECO:0000256" key="4">
    <source>
        <dbReference type="ARBA" id="ARBA00013001"/>
    </source>
</evidence>
<comment type="catalytic activity">
    <reaction evidence="9">
        <text>(R)-2-hydroxyglutarate + NAD(+) = 2-oxoglutarate + NADH + H(+)</text>
        <dbReference type="Rhea" id="RHEA:49612"/>
        <dbReference type="ChEBI" id="CHEBI:15378"/>
        <dbReference type="ChEBI" id="CHEBI:15801"/>
        <dbReference type="ChEBI" id="CHEBI:16810"/>
        <dbReference type="ChEBI" id="CHEBI:57540"/>
        <dbReference type="ChEBI" id="CHEBI:57945"/>
        <dbReference type="EC" id="1.1.1.399"/>
    </reaction>
</comment>